<sequence length="215" mass="24758">WAAASSWSSARAPPARRPWCARCWAYRPWRSTSRRWASSSSAPMQSRGGKRNSTADLNARRTAWRRCAWPCKRSDPEARRGNRCPGASPKAFQMSSLGADVLLPRGLSRQRCRWNWCPRPRWRDDSTWRRSGTWPARRSRARRSSLRSGTMRARTSFTRCTTFSSRARAASSWSSSTCRNSSPRKTKPWSTFPFGSTRSSCMRQLHPSFSWARTM</sequence>
<dbReference type="Proteomes" id="UP000241890">
    <property type="component" value="Unassembled WGS sequence"/>
</dbReference>
<evidence type="ECO:0000313" key="2">
    <source>
        <dbReference type="Proteomes" id="UP000241890"/>
    </source>
</evidence>
<feature type="non-terminal residue" evidence="1">
    <location>
        <position position="215"/>
    </location>
</feature>
<dbReference type="InParanoid" id="A0A2R5FD30"/>
<comment type="caution">
    <text evidence="1">The sequence shown here is derived from an EMBL/GenBank/DDBJ whole genome shotgun (WGS) entry which is preliminary data.</text>
</comment>
<proteinExistence type="predicted"/>
<evidence type="ECO:0000313" key="1">
    <source>
        <dbReference type="EMBL" id="GBG16126.1"/>
    </source>
</evidence>
<reference evidence="1 2" key="1">
    <citation type="submission" date="2017-12" db="EMBL/GenBank/DDBJ databases">
        <title>Sequencing, de novo assembly and annotation of complete genome of a new Thraustochytrid species, strain FCC1311.</title>
        <authorList>
            <person name="Sedici K."/>
            <person name="Godart F."/>
            <person name="Aiese Cigliano R."/>
            <person name="Sanseverino W."/>
            <person name="Barakat M."/>
            <person name="Ortet P."/>
            <person name="Marechal E."/>
            <person name="Cagnac O."/>
            <person name="Amato A."/>
        </authorList>
    </citation>
    <scope>NUCLEOTIDE SEQUENCE [LARGE SCALE GENOMIC DNA]</scope>
</reference>
<organism evidence="1 2">
    <name type="scientific">Hondaea fermentalgiana</name>
    <dbReference type="NCBI Taxonomy" id="2315210"/>
    <lineage>
        <taxon>Eukaryota</taxon>
        <taxon>Sar</taxon>
        <taxon>Stramenopiles</taxon>
        <taxon>Bigyra</taxon>
        <taxon>Labyrinthulomycetes</taxon>
        <taxon>Thraustochytrida</taxon>
        <taxon>Thraustochytriidae</taxon>
        <taxon>Hondaea</taxon>
    </lineage>
</organism>
<accession>A0A2R5FD30</accession>
<feature type="non-terminal residue" evidence="1">
    <location>
        <position position="1"/>
    </location>
</feature>
<protein>
    <submittedName>
        <fullName evidence="1">Rac-like GTP-binding protein 2</fullName>
    </submittedName>
</protein>
<name>A0A2R5FD30_9STRA</name>
<gene>
    <name evidence="1" type="ORF">FCC1311_116012</name>
</gene>
<dbReference type="AlphaFoldDB" id="A0A2R5FD30"/>
<dbReference type="EMBL" id="BEYU01000988">
    <property type="protein sequence ID" value="GBG16126.1"/>
    <property type="molecule type" value="Genomic_DNA"/>
</dbReference>
<keyword evidence="2" id="KW-1185">Reference proteome</keyword>